<feature type="region of interest" description="Disordered" evidence="1">
    <location>
        <begin position="995"/>
        <end position="1038"/>
    </location>
</feature>
<evidence type="ECO:0000313" key="5">
    <source>
        <dbReference type="Ensembl" id="ENSSHAP00000011758.2"/>
    </source>
</evidence>
<dbReference type="Pfam" id="PF25775">
    <property type="entry name" value="CC_STIL"/>
    <property type="match status" value="1"/>
</dbReference>
<dbReference type="PANTHER" id="PTHR15128:SF0">
    <property type="entry name" value="SCL-INTERRUPTING LOCUS PROTEIN"/>
    <property type="match status" value="1"/>
</dbReference>
<evidence type="ECO:0000256" key="1">
    <source>
        <dbReference type="SAM" id="MobiDB-lite"/>
    </source>
</evidence>
<feature type="domain" description="STIL coiled coil region" evidence="4">
    <location>
        <begin position="763"/>
        <end position="791"/>
    </location>
</feature>
<dbReference type="GO" id="GO:0005654">
    <property type="term" value="C:nucleoplasm"/>
    <property type="evidence" value="ECO:0007669"/>
    <property type="project" value="Ensembl"/>
</dbReference>
<dbReference type="GO" id="GO:0046601">
    <property type="term" value="P:positive regulation of centriole replication"/>
    <property type="evidence" value="ECO:0007669"/>
    <property type="project" value="Ensembl"/>
</dbReference>
<feature type="compositionally biased region" description="Acidic residues" evidence="1">
    <location>
        <begin position="1178"/>
        <end position="1187"/>
    </location>
</feature>
<reference evidence="5" key="2">
    <citation type="submission" date="2025-08" db="UniProtKB">
        <authorList>
            <consortium name="Ensembl"/>
        </authorList>
    </citation>
    <scope>IDENTIFICATION</scope>
</reference>
<organism evidence="5 6">
    <name type="scientific">Sarcophilus harrisii</name>
    <name type="common">Tasmanian devil</name>
    <name type="synonym">Sarcophilus laniarius</name>
    <dbReference type="NCBI Taxonomy" id="9305"/>
    <lineage>
        <taxon>Eukaryota</taxon>
        <taxon>Metazoa</taxon>
        <taxon>Chordata</taxon>
        <taxon>Craniata</taxon>
        <taxon>Vertebrata</taxon>
        <taxon>Euteleostomi</taxon>
        <taxon>Mammalia</taxon>
        <taxon>Metatheria</taxon>
        <taxon>Dasyuromorphia</taxon>
        <taxon>Dasyuridae</taxon>
        <taxon>Sarcophilus</taxon>
    </lineage>
</organism>
<feature type="compositionally biased region" description="Basic and acidic residues" evidence="1">
    <location>
        <begin position="1020"/>
        <end position="1038"/>
    </location>
</feature>
<evidence type="ECO:0000256" key="2">
    <source>
        <dbReference type="SAM" id="Phobius"/>
    </source>
</evidence>
<dbReference type="GO" id="GO:1900087">
    <property type="term" value="P:positive regulation of G1/S transition of mitotic cell cycle"/>
    <property type="evidence" value="ECO:0007669"/>
    <property type="project" value="Ensembl"/>
</dbReference>
<dbReference type="InterPro" id="IPR026123">
    <property type="entry name" value="STIL"/>
</dbReference>
<feature type="region of interest" description="Disordered" evidence="1">
    <location>
        <begin position="409"/>
        <end position="453"/>
    </location>
</feature>
<evidence type="ECO:0000259" key="3">
    <source>
        <dbReference type="Pfam" id="PF15253"/>
    </source>
</evidence>
<feature type="compositionally biased region" description="Basic and acidic residues" evidence="1">
    <location>
        <begin position="936"/>
        <end position="950"/>
    </location>
</feature>
<reference evidence="5" key="3">
    <citation type="submission" date="2025-09" db="UniProtKB">
        <authorList>
            <consortium name="Ensembl"/>
        </authorList>
    </citation>
    <scope>IDENTIFICATION</scope>
</reference>
<dbReference type="GO" id="GO:0007052">
    <property type="term" value="P:mitotic spindle organization"/>
    <property type="evidence" value="ECO:0007669"/>
    <property type="project" value="Ensembl"/>
</dbReference>
<dbReference type="Pfam" id="PF15253">
    <property type="entry name" value="STIL_N"/>
    <property type="match status" value="1"/>
</dbReference>
<feature type="region of interest" description="Disordered" evidence="1">
    <location>
        <begin position="1286"/>
        <end position="1316"/>
    </location>
</feature>
<dbReference type="GO" id="GO:0042802">
    <property type="term" value="F:identical protein binding"/>
    <property type="evidence" value="ECO:0007669"/>
    <property type="project" value="Ensembl"/>
</dbReference>
<dbReference type="InterPro" id="IPR058559">
    <property type="entry name" value="PRM_STIL"/>
</dbReference>
<dbReference type="GO" id="GO:0005813">
    <property type="term" value="C:centrosome"/>
    <property type="evidence" value="ECO:0007669"/>
    <property type="project" value="Ensembl"/>
</dbReference>
<feature type="compositionally biased region" description="Basic and acidic residues" evidence="1">
    <location>
        <begin position="1289"/>
        <end position="1299"/>
    </location>
</feature>
<dbReference type="GO" id="GO:0071539">
    <property type="term" value="P:protein localization to centrosome"/>
    <property type="evidence" value="ECO:0007669"/>
    <property type="project" value="Ensembl"/>
</dbReference>
<keyword evidence="2" id="KW-1133">Transmembrane helix</keyword>
<feature type="domain" description="STIL N-terminal" evidence="3">
    <location>
        <begin position="66"/>
        <end position="408"/>
    </location>
</feature>
<dbReference type="GO" id="GO:0007224">
    <property type="term" value="P:smoothened signaling pathway"/>
    <property type="evidence" value="ECO:0007669"/>
    <property type="project" value="TreeGrafter"/>
</dbReference>
<dbReference type="Proteomes" id="UP000007648">
    <property type="component" value="Unassembled WGS sequence"/>
</dbReference>
<feature type="region of interest" description="Disordered" evidence="1">
    <location>
        <begin position="841"/>
        <end position="861"/>
    </location>
</feature>
<dbReference type="GeneTree" id="ENSGT00390000007310"/>
<evidence type="ECO:0000313" key="6">
    <source>
        <dbReference type="Proteomes" id="UP000007648"/>
    </source>
</evidence>
<dbReference type="InParanoid" id="G3W8K3"/>
<reference evidence="5 6" key="1">
    <citation type="journal article" date="2011" name="Proc. Natl. Acad. Sci. U.S.A.">
        <title>Genetic diversity and population structure of the endangered marsupial Sarcophilus harrisii (Tasmanian devil).</title>
        <authorList>
            <person name="Miller W."/>
            <person name="Hayes V.M."/>
            <person name="Ratan A."/>
            <person name="Petersen D.C."/>
            <person name="Wittekindt N.E."/>
            <person name="Miller J."/>
            <person name="Walenz B."/>
            <person name="Knight J."/>
            <person name="Qi J."/>
            <person name="Zhao F."/>
            <person name="Wang Q."/>
            <person name="Bedoya-Reina O.C."/>
            <person name="Katiyar N."/>
            <person name="Tomsho L.P."/>
            <person name="Kasson L.M."/>
            <person name="Hardie R.A."/>
            <person name="Woodbridge P."/>
            <person name="Tindall E.A."/>
            <person name="Bertelsen M.F."/>
            <person name="Dixon D."/>
            <person name="Pyecroft S."/>
            <person name="Helgen K.M."/>
            <person name="Lesk A.M."/>
            <person name="Pringle T.H."/>
            <person name="Patterson N."/>
            <person name="Zhang Y."/>
            <person name="Kreiss A."/>
            <person name="Woods G.M."/>
            <person name="Jones M.E."/>
            <person name="Schuster S.C."/>
        </authorList>
    </citation>
    <scope>NUCLEOTIDE SEQUENCE [LARGE SCALE GENOMIC DNA]</scope>
</reference>
<feature type="compositionally biased region" description="Basic and acidic residues" evidence="1">
    <location>
        <begin position="851"/>
        <end position="861"/>
    </location>
</feature>
<feature type="transmembrane region" description="Helical" evidence="2">
    <location>
        <begin position="20"/>
        <end position="40"/>
    </location>
</feature>
<dbReference type="Pfam" id="PF26399">
    <property type="entry name" value="PRM_STIL"/>
    <property type="match status" value="1"/>
</dbReference>
<keyword evidence="2" id="KW-0812">Transmembrane</keyword>
<dbReference type="InterPro" id="IPR057731">
    <property type="entry name" value="STIL_N"/>
</dbReference>
<feature type="region of interest" description="Disordered" evidence="1">
    <location>
        <begin position="469"/>
        <end position="591"/>
    </location>
</feature>
<feature type="region of interest" description="Disordered" evidence="1">
    <location>
        <begin position="1175"/>
        <end position="1210"/>
    </location>
</feature>
<keyword evidence="2" id="KW-0472">Membrane</keyword>
<name>G3W8K3_SARHA</name>
<feature type="compositionally biased region" description="Basic and acidic residues" evidence="1">
    <location>
        <begin position="504"/>
        <end position="515"/>
    </location>
</feature>
<protein>
    <submittedName>
        <fullName evidence="5">STIL centriolar assembly protein</fullName>
    </submittedName>
</protein>
<feature type="region of interest" description="Disordered" evidence="1">
    <location>
        <begin position="894"/>
        <end position="975"/>
    </location>
</feature>
<dbReference type="GO" id="GO:0036064">
    <property type="term" value="C:ciliary basal body"/>
    <property type="evidence" value="ECO:0007669"/>
    <property type="project" value="Ensembl"/>
</dbReference>
<proteinExistence type="predicted"/>
<dbReference type="InterPro" id="IPR057655">
    <property type="entry name" value="STIL_CC"/>
</dbReference>
<keyword evidence="6" id="KW-1185">Reference proteome</keyword>
<sequence>MMVSWMRKEYLLRCINENEYLAFSFFFSLAFRFLQLVHVLSRQQMNPRSTSSKMVPFSFPPSKRMLWDPTPMGDVKYLHLSYYRNPKLVVTEKALRLAYRQAKQNDPNLSCFLLGTLLIDEDEEGVKLKIDRFDPGREVSGCLRKVPTAPLPGDFVIPCTVNTEGLCPTDMIIHNAEDFSSIFKALQHHLCGKDSLDFCKLLPLRARLTSREHLDNLQFDFHWAAVTPANSFRCTPVKPLPIIPTALARNLNSHMNIAQIQGTCKCGYLTMDETRKLLLLLESDPKVYSLPLVGIWLSGITHIHSPRVWVFCLRYMFSAAVQERVFSESGSFVIILYSLTHKEPEFYECVLQSGQGSDLRFQLLTNRETLHLFKNVEPSQKSALHFELSSENPTAEAAFFNQVSRSHAMKRASQKLPPGQQVSVSDHDSGVEDEDLSPRPVPNPHPASQKVSAIHPSVPELSLVLDGSFIESSPSPGERKMANCKTSPSLLQYPGQMSSFPQHCDQKQSPVREAEEPLLGRLPSQSGPGAPSVKALREKQSPPHRRVGPPTRSPSGPSCSSTPPSGLPKPLSPETSVQKSKQSPENHIYSSGNTCQGALLAPCSPLDSRQASPSPQWLPYGLVPSPQNFGRPIELQMPAPPAPSYCPTNVCSCCQHHGHLQCGQINVWSGMHKHGPFPEGQSSAFQEGSHPFHPNGCPALCHNSVSSSGSPMILRQQGSMGNCSTSDLSPMGRLGAYASNPQSCPTCMSTPKQADDGMMGLSPDAYRFLKEQDRQLKLLQTQIQRLLEAQSPSPSPQTSSADGAMQAEQQLEFVSPEAPASSGLQLRKSIAVSTGASLFWDSPVENQEPEASLKQDDSKLSSEDIHLSVDINNEVTDRTSIASSLKAVDIPSFDESSRVVEEETGPSLAFSSVSPATRKEPDLPLFLPNSELGEDISGRLHSEPPEDTDSRSSAAAVGEPQAESTQVREPLLPSPSEDQKFYQELLGQVNQLLSTSSRDTEPTSTRGAALPSNGSTRTQNEGDGKIKRPDPSQTDKDSVLHATVKQLRNLGVKIDSPSKMKKNSHKVDQASVLACISPEAVISGLNCMSFSNVGMSGLSPNGVDLSMEANAIALKYLNENQLSQLSFNRANPNLPDASFSLLHINTDKNMVGLSLISPNMSFATRKYMKRYGLMPSSDSEDEEEIPDATEVTKSEHSLDQTLASGPEQFSCHKDGPGRDCEILDLKCYNQEVAGAHWLPKPELPALRDVTNQAAQPRAASSPEDESSAFILRDLKKNPSIKLLTGRPEFTQHPEKENQRDIQVLPESLQPSDPLREMNSMNSVGTFLDVRRLRQLPKLF</sequence>
<dbReference type="PANTHER" id="PTHR15128">
    <property type="entry name" value="TAL1 SCL INTERRUPTING LOCUS"/>
    <property type="match status" value="1"/>
</dbReference>
<dbReference type="GO" id="GO:0120099">
    <property type="term" value="C:procentriole replication complex"/>
    <property type="evidence" value="ECO:0007669"/>
    <property type="project" value="Ensembl"/>
</dbReference>
<feature type="compositionally biased region" description="Polar residues" evidence="1">
    <location>
        <begin position="995"/>
        <end position="1019"/>
    </location>
</feature>
<dbReference type="GO" id="GO:0005814">
    <property type="term" value="C:centriole"/>
    <property type="evidence" value="ECO:0007669"/>
    <property type="project" value="Ensembl"/>
</dbReference>
<feature type="compositionally biased region" description="Low complexity" evidence="1">
    <location>
        <begin position="548"/>
        <end position="564"/>
    </location>
</feature>
<gene>
    <name evidence="5" type="primary">STIL</name>
</gene>
<dbReference type="Ensembl" id="ENSSHAT00000011854.2">
    <property type="protein sequence ID" value="ENSSHAP00000011758.2"/>
    <property type="gene ID" value="ENSSHAG00000010095.2"/>
</dbReference>
<dbReference type="FunCoup" id="G3W8K3">
    <property type="interactions" value="1192"/>
</dbReference>
<feature type="compositionally biased region" description="Polar residues" evidence="1">
    <location>
        <begin position="484"/>
        <end position="501"/>
    </location>
</feature>
<accession>G3W8K3</accession>
<evidence type="ECO:0000259" key="4">
    <source>
        <dbReference type="Pfam" id="PF25775"/>
    </source>
</evidence>
<dbReference type="GO" id="GO:0005829">
    <property type="term" value="C:cytosol"/>
    <property type="evidence" value="ECO:0007669"/>
    <property type="project" value="Ensembl"/>
</dbReference>
<dbReference type="GO" id="GO:0051298">
    <property type="term" value="P:centrosome duplication"/>
    <property type="evidence" value="ECO:0007669"/>
    <property type="project" value="Ensembl"/>
</dbReference>
<feature type="compositionally biased region" description="Polar residues" evidence="1">
    <location>
        <begin position="573"/>
        <end position="591"/>
    </location>
</feature>